<protein>
    <recommendedName>
        <fullName evidence="5">EF-hand domain-containing protein</fullName>
    </recommendedName>
</protein>
<dbReference type="RefSeq" id="WP_321390876.1">
    <property type="nucleotide sequence ID" value="NZ_CP139487.1"/>
</dbReference>
<dbReference type="EMBL" id="CP139487">
    <property type="protein sequence ID" value="WPU63697.1"/>
    <property type="molecule type" value="Genomic_DNA"/>
</dbReference>
<dbReference type="AlphaFoldDB" id="A0AAX4HKC1"/>
<dbReference type="Proteomes" id="UP001324634">
    <property type="component" value="Chromosome"/>
</dbReference>
<feature type="chain" id="PRO_5043388205" description="EF-hand domain-containing protein" evidence="2">
    <location>
        <begin position="24"/>
        <end position="235"/>
    </location>
</feature>
<feature type="region of interest" description="Disordered" evidence="1">
    <location>
        <begin position="27"/>
        <end position="46"/>
    </location>
</feature>
<proteinExistence type="predicted"/>
<gene>
    <name evidence="3" type="ORF">SOO65_13460</name>
</gene>
<evidence type="ECO:0000256" key="2">
    <source>
        <dbReference type="SAM" id="SignalP"/>
    </source>
</evidence>
<organism evidence="3 4">
    <name type="scientific">Peredibacter starrii</name>
    <dbReference type="NCBI Taxonomy" id="28202"/>
    <lineage>
        <taxon>Bacteria</taxon>
        <taxon>Pseudomonadati</taxon>
        <taxon>Bdellovibrionota</taxon>
        <taxon>Bacteriovoracia</taxon>
        <taxon>Bacteriovoracales</taxon>
        <taxon>Bacteriovoracaceae</taxon>
        <taxon>Peredibacter</taxon>
    </lineage>
</organism>
<dbReference type="KEGG" id="psti:SOO65_13460"/>
<evidence type="ECO:0000256" key="1">
    <source>
        <dbReference type="SAM" id="MobiDB-lite"/>
    </source>
</evidence>
<dbReference type="PROSITE" id="PS51257">
    <property type="entry name" value="PROKAR_LIPOPROTEIN"/>
    <property type="match status" value="1"/>
</dbReference>
<reference evidence="3 4" key="1">
    <citation type="submission" date="2023-11" db="EMBL/GenBank/DDBJ databases">
        <title>Peredibacter starrii A3.12.</title>
        <authorList>
            <person name="Mitchell R.J."/>
        </authorList>
    </citation>
    <scope>NUCLEOTIDE SEQUENCE [LARGE SCALE GENOMIC DNA]</scope>
    <source>
        <strain evidence="3 4">A3.12</strain>
    </source>
</reference>
<evidence type="ECO:0008006" key="5">
    <source>
        <dbReference type="Google" id="ProtNLM"/>
    </source>
</evidence>
<accession>A0AAX4HKC1</accession>
<evidence type="ECO:0000313" key="4">
    <source>
        <dbReference type="Proteomes" id="UP001324634"/>
    </source>
</evidence>
<feature type="compositionally biased region" description="Low complexity" evidence="1">
    <location>
        <begin position="33"/>
        <end position="45"/>
    </location>
</feature>
<evidence type="ECO:0000313" key="3">
    <source>
        <dbReference type="EMBL" id="WPU63697.1"/>
    </source>
</evidence>
<feature type="signal peptide" evidence="2">
    <location>
        <begin position="1"/>
        <end position="23"/>
    </location>
</feature>
<sequence>MKKILTKKMAPLLLVSVMGVALVGCGSDDDDSSSTPQQQQDEQVQGTYQGTFSPVNSVASDIGGTADINVNGDDVQINMAITGAPEGQHIQYIATGTACPTSAADTNRDGFVDAAEAQAVAGQILVPLDGDIDSQAEGRNEYPSGANYNYDEDSSLAEMVTDLTATDADPNDSVVKLPAGTTLQFGGQVIMIHGIPADTVLPRTVAGVDDLTPAQSLPIACAVIERTTGGTTGGM</sequence>
<keyword evidence="2" id="KW-0732">Signal</keyword>
<keyword evidence="4" id="KW-1185">Reference proteome</keyword>
<name>A0AAX4HKC1_9BACT</name>